<dbReference type="InterPro" id="IPR008928">
    <property type="entry name" value="6-hairpin_glycosidase_sf"/>
</dbReference>
<keyword evidence="4" id="KW-0732">Signal</keyword>
<dbReference type="InterPro" id="IPR000421">
    <property type="entry name" value="FA58C"/>
</dbReference>
<dbReference type="GO" id="GO:0000224">
    <property type="term" value="F:peptide-N4-(N-acetyl-beta-glucosaminyl)asparagine amidase activity"/>
    <property type="evidence" value="ECO:0007669"/>
    <property type="project" value="TreeGrafter"/>
</dbReference>
<comment type="subunit">
    <text evidence="2">Monomer.</text>
</comment>
<comment type="caution">
    <text evidence="9">The sequence shown here is derived from an EMBL/GenBank/DDBJ whole genome shotgun (WGS) entry which is preliminary data.</text>
</comment>
<dbReference type="InterPro" id="IPR012939">
    <property type="entry name" value="Glyco_hydro_92"/>
</dbReference>
<dbReference type="InterPro" id="IPR014718">
    <property type="entry name" value="GH-type_carb-bd"/>
</dbReference>
<dbReference type="Proteomes" id="UP000288227">
    <property type="component" value="Unassembled WGS sequence"/>
</dbReference>
<reference evidence="9 10" key="1">
    <citation type="submission" date="2018-11" db="EMBL/GenBank/DDBJ databases">
        <title>Chryseotalea sanarue gen. nov., sp., nov., a member of the family Cytophagaceae, isolated from a brackish lake in Hamamatsu Japan.</title>
        <authorList>
            <person name="Maejima Y."/>
            <person name="Iino T."/>
            <person name="Muraguchi Y."/>
            <person name="Fukuda K."/>
            <person name="Ohkuma M."/>
            <person name="Moriuchi R."/>
            <person name="Dohra H."/>
            <person name="Kimbara K."/>
            <person name="Shintani M."/>
        </authorList>
    </citation>
    <scope>NUCLEOTIDE SEQUENCE [LARGE SCALE GENOMIC DNA]</scope>
    <source>
        <strain evidence="9 10">Ys</strain>
    </source>
</reference>
<dbReference type="InterPro" id="IPR059177">
    <property type="entry name" value="GH29D-like_dom"/>
</dbReference>
<evidence type="ECO:0000256" key="1">
    <source>
        <dbReference type="ARBA" id="ARBA00001913"/>
    </source>
</evidence>
<feature type="domain" description="Glycosyl hydrolase family 92 N-terminal" evidence="8">
    <location>
        <begin position="33"/>
        <end position="257"/>
    </location>
</feature>
<dbReference type="NCBIfam" id="TIGR01180">
    <property type="entry name" value="aman2_put"/>
    <property type="match status" value="1"/>
</dbReference>
<dbReference type="GO" id="GO:0030246">
    <property type="term" value="F:carbohydrate binding"/>
    <property type="evidence" value="ECO:0007669"/>
    <property type="project" value="InterPro"/>
</dbReference>
<evidence type="ECO:0000256" key="2">
    <source>
        <dbReference type="ARBA" id="ARBA00011245"/>
    </source>
</evidence>
<feature type="signal peptide" evidence="4">
    <location>
        <begin position="1"/>
        <end position="26"/>
    </location>
</feature>
<evidence type="ECO:0000259" key="5">
    <source>
        <dbReference type="Pfam" id="PF00754"/>
    </source>
</evidence>
<evidence type="ECO:0000313" key="10">
    <source>
        <dbReference type="Proteomes" id="UP000288227"/>
    </source>
</evidence>
<evidence type="ECO:0000259" key="6">
    <source>
        <dbReference type="Pfam" id="PF07971"/>
    </source>
</evidence>
<sequence length="981" mass="110644">MNTKHYHISSVIILFTLSLLSYSVSAQRNLAQYVNPYIGTGGHGHTFPGATTPFGMVQLSPDTRIDGSWDGCSGYHYSDSIIYGFSHTHLSGTGVSDYGDVMLMPTIGKAKYFPENYAQGFSHKNEKAEAGYYSVLLDNKVKVELTSTTRVGMHQYSFPKTDSANLVFDLMHRDLCMETLLVVQSNSRIVGYRKSKAWATDQYIAFVMEFSKPFEDFTVTNKKGISTTEKSISDPNAKINFRFISDGKPILVKVALSPVGPDGAQKNLEAELPHWSFKTVRQNAQISWNMELNKILVESENKNDLIKFYSALYHVMIHPNVASDVDGRYRGMDKKIYKAEGYTHYSVFSLWDTFRALHPLLSIIDRERTRSFVHTFLNMYEQGGRLPVWELASNETDCMIGYHSVSVINDAMSKGITDFDKKLALEAMVKSATWSHLGLPAYMANGVISIDDEHESVSKTLEYAYDDWCIAQFAKQIGNEEVHKQFLQRSLNYKNTLDPETGLMRPRKNGGWLSPFEPREVNNHFTEANSWQYSFFVPHDINGHIAMLGGIERFEAQLDKLFTESSETTGRDQADITGLIGQYAHGNEPSHHMAYLYNYIGKPEKTQVRIKQILTELYHNAPDGLSGNEDCGQMSAWFVLSSLGIYQVTPGKPDFTFGYPLFNKSTIKFEDGATLVIDRQRTNEQDQYIQQVSLNNQAYTKSYISYKQLLNGGNLSFKMSSQPSSLFGKNKQDIPATEVDIKDWVSLPVIEATSKSFKENTLVKISASPDSKIYYTVDGTQPSLQSSRYQKSIEITNTTSLRAIAVNESKVVSGVVKADFYKMPSNRKVEIKSTYSAQYAAGGDEGIIDGIRGDVNWRKGEWQGYQKQDFEAIVDLGKSQKLKEVGAGFLQDTRAWILMPTSVEFFISTDGKTFKKIAEVKNMVAADDYKEQTKDFSALVSKVKGRYLKVIAHNYGKLPAWHQGYPFSGDAYIFTDEVWVK</sequence>
<dbReference type="Pfam" id="PF07971">
    <property type="entry name" value="Glyco_hydro_92"/>
    <property type="match status" value="1"/>
</dbReference>
<dbReference type="Pfam" id="PF00754">
    <property type="entry name" value="F5_F8_type_C"/>
    <property type="match status" value="1"/>
</dbReference>
<dbReference type="Gene3D" id="3.30.2080.10">
    <property type="entry name" value="GH92 mannosidase domain"/>
    <property type="match status" value="1"/>
</dbReference>
<feature type="domain" description="GH29D-like beta-sandwich" evidence="7">
    <location>
        <begin position="754"/>
        <end position="816"/>
    </location>
</feature>
<dbReference type="Gene3D" id="1.20.1610.10">
    <property type="entry name" value="alpha-1,2-mannosidases domains"/>
    <property type="match status" value="1"/>
</dbReference>
<dbReference type="OrthoDB" id="9804511at2"/>
<dbReference type="Pfam" id="PF13290">
    <property type="entry name" value="CHB_HEX_C_1"/>
    <property type="match status" value="1"/>
</dbReference>
<dbReference type="FunFam" id="1.20.1050.60:FF:000001">
    <property type="entry name" value="Putative alpha-1,2-mannosidase"/>
    <property type="match status" value="1"/>
</dbReference>
<dbReference type="InterPro" id="IPR005887">
    <property type="entry name" value="GH92_a_mannosidase_put"/>
</dbReference>
<dbReference type="GO" id="GO:0005829">
    <property type="term" value="C:cytosol"/>
    <property type="evidence" value="ECO:0007669"/>
    <property type="project" value="TreeGrafter"/>
</dbReference>
<dbReference type="FunFam" id="3.30.2080.10:FF:000001">
    <property type="entry name" value="Alpha-1,2-mannosidase subfamily"/>
    <property type="match status" value="1"/>
</dbReference>
<name>A0A401U9M9_9BACT</name>
<dbReference type="PANTHER" id="PTHR12143">
    <property type="entry name" value="PEPTIDE N-GLYCANASE PNGASE -RELATED"/>
    <property type="match status" value="1"/>
</dbReference>
<dbReference type="InterPro" id="IPR050883">
    <property type="entry name" value="PNGase"/>
</dbReference>
<dbReference type="RefSeq" id="WP_127122246.1">
    <property type="nucleotide sequence ID" value="NZ_BHXQ01000003.1"/>
</dbReference>
<dbReference type="PANTHER" id="PTHR12143:SF39">
    <property type="entry name" value="SECRETED PROTEIN"/>
    <property type="match status" value="1"/>
</dbReference>
<evidence type="ECO:0000259" key="7">
    <source>
        <dbReference type="Pfam" id="PF13290"/>
    </source>
</evidence>
<feature type="domain" description="F5/8 type C" evidence="5">
    <location>
        <begin position="837"/>
        <end position="955"/>
    </location>
</feature>
<organism evidence="9 10">
    <name type="scientific">Chryseotalea sanaruensis</name>
    <dbReference type="NCBI Taxonomy" id="2482724"/>
    <lineage>
        <taxon>Bacteria</taxon>
        <taxon>Pseudomonadati</taxon>
        <taxon>Bacteroidota</taxon>
        <taxon>Cytophagia</taxon>
        <taxon>Cytophagales</taxon>
        <taxon>Chryseotaleaceae</taxon>
        <taxon>Chryseotalea</taxon>
    </lineage>
</organism>
<dbReference type="SUPFAM" id="SSF49785">
    <property type="entry name" value="Galactose-binding domain-like"/>
    <property type="match status" value="1"/>
</dbReference>
<evidence type="ECO:0000313" key="9">
    <source>
        <dbReference type="EMBL" id="GCC51591.1"/>
    </source>
</evidence>
<keyword evidence="3" id="KW-0106">Calcium</keyword>
<dbReference type="InterPro" id="IPR041371">
    <property type="entry name" value="GH92_N"/>
</dbReference>
<dbReference type="GO" id="GO:0005975">
    <property type="term" value="P:carbohydrate metabolic process"/>
    <property type="evidence" value="ECO:0007669"/>
    <property type="project" value="InterPro"/>
</dbReference>
<dbReference type="Pfam" id="PF17678">
    <property type="entry name" value="Glyco_hydro_92N"/>
    <property type="match status" value="1"/>
</dbReference>
<dbReference type="SUPFAM" id="SSF48208">
    <property type="entry name" value="Six-hairpin glycosidases"/>
    <property type="match status" value="1"/>
</dbReference>
<keyword evidence="9" id="KW-0378">Hydrolase</keyword>
<feature type="chain" id="PRO_5019399858" evidence="4">
    <location>
        <begin position="27"/>
        <end position="981"/>
    </location>
</feature>
<feature type="domain" description="Glycosyl hydrolase family 92" evidence="6">
    <location>
        <begin position="263"/>
        <end position="720"/>
    </location>
</feature>
<protein>
    <submittedName>
        <fullName evidence="9">Glycosyl hydrolase family 92</fullName>
    </submittedName>
</protein>
<gene>
    <name evidence="9" type="ORF">SanaruYs_18170</name>
</gene>
<dbReference type="Gene3D" id="2.60.120.260">
    <property type="entry name" value="Galactose-binding domain-like"/>
    <property type="match status" value="1"/>
</dbReference>
<accession>A0A401U9M9</accession>
<dbReference type="Gene3D" id="1.20.1050.60">
    <property type="entry name" value="alpha-1,2-mannosidase"/>
    <property type="match status" value="1"/>
</dbReference>
<evidence type="ECO:0000256" key="3">
    <source>
        <dbReference type="ARBA" id="ARBA00022837"/>
    </source>
</evidence>
<dbReference type="GO" id="GO:0006516">
    <property type="term" value="P:glycoprotein catabolic process"/>
    <property type="evidence" value="ECO:0007669"/>
    <property type="project" value="TreeGrafter"/>
</dbReference>
<evidence type="ECO:0000256" key="4">
    <source>
        <dbReference type="SAM" id="SignalP"/>
    </source>
</evidence>
<comment type="cofactor">
    <cofactor evidence="1">
        <name>Ca(2+)</name>
        <dbReference type="ChEBI" id="CHEBI:29108"/>
    </cofactor>
</comment>
<dbReference type="EMBL" id="BHXQ01000003">
    <property type="protein sequence ID" value="GCC51591.1"/>
    <property type="molecule type" value="Genomic_DNA"/>
</dbReference>
<dbReference type="Gene3D" id="2.70.98.10">
    <property type="match status" value="1"/>
</dbReference>
<dbReference type="AlphaFoldDB" id="A0A401U9M9"/>
<evidence type="ECO:0000259" key="8">
    <source>
        <dbReference type="Pfam" id="PF17678"/>
    </source>
</evidence>
<dbReference type="InterPro" id="IPR008979">
    <property type="entry name" value="Galactose-bd-like_sf"/>
</dbReference>
<keyword evidence="10" id="KW-1185">Reference proteome</keyword>
<proteinExistence type="predicted"/>